<dbReference type="Gene3D" id="3.30.565.10">
    <property type="entry name" value="Histidine kinase-like ATPase, C-terminal domain"/>
    <property type="match status" value="1"/>
</dbReference>
<evidence type="ECO:0000256" key="7">
    <source>
        <dbReference type="SAM" id="Coils"/>
    </source>
</evidence>
<feature type="domain" description="Histidine kinase" evidence="9">
    <location>
        <begin position="323"/>
        <end position="534"/>
    </location>
</feature>
<reference evidence="10 11" key="1">
    <citation type="submission" date="2014-10" db="EMBL/GenBank/DDBJ databases">
        <title>Draft genome sequence of the proteorhodopsin-containing marine bacterium Dokdonia donghaensis.</title>
        <authorList>
            <person name="Gomez-Consarnau L."/>
            <person name="Gonzalez J.M."/>
            <person name="Riedel T."/>
            <person name="Jaenicke S."/>
            <person name="Wagner-Doebler I."/>
            <person name="Fuhrman J.A."/>
        </authorList>
    </citation>
    <scope>NUCLEOTIDE SEQUENCE [LARGE SCALE GENOMIC DNA]</scope>
    <source>
        <strain evidence="10 11">DSW-1</strain>
    </source>
</reference>
<dbReference type="EMBL" id="JSAQ01000001">
    <property type="protein sequence ID" value="KGO06582.1"/>
    <property type="molecule type" value="Genomic_DNA"/>
</dbReference>
<feature type="transmembrane region" description="Helical" evidence="8">
    <location>
        <begin position="283"/>
        <end position="304"/>
    </location>
</feature>
<evidence type="ECO:0000313" key="10">
    <source>
        <dbReference type="EMBL" id="KGO06582.1"/>
    </source>
</evidence>
<dbReference type="PANTHER" id="PTHR45453">
    <property type="entry name" value="PHOSPHATE REGULON SENSOR PROTEIN PHOR"/>
    <property type="match status" value="1"/>
</dbReference>
<keyword evidence="4" id="KW-0808">Transferase</keyword>
<dbReference type="SMART" id="SM00388">
    <property type="entry name" value="HisKA"/>
    <property type="match status" value="1"/>
</dbReference>
<comment type="caution">
    <text evidence="10">The sequence shown here is derived from an EMBL/GenBank/DDBJ whole genome shotgun (WGS) entry which is preliminary data.</text>
</comment>
<dbReference type="InterPro" id="IPR050351">
    <property type="entry name" value="BphY/WalK/GraS-like"/>
</dbReference>
<name>A0A0A2GTK8_9FLAO</name>
<organism evidence="10 11">
    <name type="scientific">Dokdonia donghaensis DSW-1</name>
    <dbReference type="NCBI Taxonomy" id="1300343"/>
    <lineage>
        <taxon>Bacteria</taxon>
        <taxon>Pseudomonadati</taxon>
        <taxon>Bacteroidota</taxon>
        <taxon>Flavobacteriia</taxon>
        <taxon>Flavobacteriales</taxon>
        <taxon>Flavobacteriaceae</taxon>
        <taxon>Dokdonia</taxon>
    </lineage>
</organism>
<dbReference type="Pfam" id="PF02518">
    <property type="entry name" value="HATPase_c"/>
    <property type="match status" value="1"/>
</dbReference>
<dbReference type="Pfam" id="PF00512">
    <property type="entry name" value="HisKA"/>
    <property type="match status" value="1"/>
</dbReference>
<dbReference type="InterPro" id="IPR005467">
    <property type="entry name" value="His_kinase_dom"/>
</dbReference>
<dbReference type="PATRIC" id="fig|1300343.5.peg.230"/>
<evidence type="ECO:0000256" key="4">
    <source>
        <dbReference type="ARBA" id="ARBA00022679"/>
    </source>
</evidence>
<dbReference type="InterPro" id="IPR004358">
    <property type="entry name" value="Sig_transdc_His_kin-like_C"/>
</dbReference>
<keyword evidence="8" id="KW-0812">Transmembrane</keyword>
<dbReference type="AlphaFoldDB" id="A0A0A2GTK8"/>
<evidence type="ECO:0000256" key="8">
    <source>
        <dbReference type="SAM" id="Phobius"/>
    </source>
</evidence>
<keyword evidence="8" id="KW-1133">Transmembrane helix</keyword>
<gene>
    <name evidence="10" type="ORF">NV36_06830</name>
</gene>
<dbReference type="GO" id="GO:0005886">
    <property type="term" value="C:plasma membrane"/>
    <property type="evidence" value="ECO:0007669"/>
    <property type="project" value="TreeGrafter"/>
</dbReference>
<dbReference type="PROSITE" id="PS50109">
    <property type="entry name" value="HIS_KIN"/>
    <property type="match status" value="1"/>
</dbReference>
<evidence type="ECO:0000256" key="3">
    <source>
        <dbReference type="ARBA" id="ARBA00022553"/>
    </source>
</evidence>
<sequence>MQERHYKTILYFISAVIICTLAVQIYWNYKNYEVGKAQLKRDMQTSIDNAVSAYYEDITASNTIGFLGDDQNLDLFFKSDKMQNLGKRVDSGLTINSIKIEETNNDDNIIVEGASPTELDSIFSSRLVKVDTTYAQEFKRNSPTSSSHTTFKVFGESEKAVEVLSKRIKNNLLTSQQVTDSSQTALPDRLEALTDLTTSIVLSFKDDKINVPTLDSLINLELTRKNLNNTQYTIAYNAAESDTTQTLNNHDLAIVSTSNLLPKKSSLAVGFKNVASIVLQRNLLGMLLSLLLVGAVIASLLYLLKIIQEQKQLAEIKNDFISNITHEFKTPIATIGVAIESIQHFNEADSNEKTKKYLEMSSQQVSKLNTMVEKLLETATLDSEALELNKQETNLAELLEHITQSHQETTNGKTLTFTTQDRNTRASIDVFHLENALDNIIDNAIKYGGDTIKIALNSTKENIQITIADGGNKLTKQQAQHIFDKFYRVPKGNKHDVKGFGIGLYYTKTIIEKHSGNIAVQTQPTTFKITLPYA</sequence>
<keyword evidence="5" id="KW-0418">Kinase</keyword>
<keyword evidence="3" id="KW-0597">Phosphoprotein</keyword>
<dbReference type="InterPro" id="IPR003594">
    <property type="entry name" value="HATPase_dom"/>
</dbReference>
<evidence type="ECO:0000256" key="2">
    <source>
        <dbReference type="ARBA" id="ARBA00012438"/>
    </source>
</evidence>
<dbReference type="RefSeq" id="WP_035325688.1">
    <property type="nucleotide sequence ID" value="NZ_CP015125.1"/>
</dbReference>
<evidence type="ECO:0000256" key="1">
    <source>
        <dbReference type="ARBA" id="ARBA00000085"/>
    </source>
</evidence>
<dbReference type="InterPro" id="IPR036097">
    <property type="entry name" value="HisK_dim/P_sf"/>
</dbReference>
<dbReference type="InterPro" id="IPR036890">
    <property type="entry name" value="HATPase_C_sf"/>
</dbReference>
<keyword evidence="7" id="KW-0175">Coiled coil</keyword>
<dbReference type="InterPro" id="IPR003661">
    <property type="entry name" value="HisK_dim/P_dom"/>
</dbReference>
<comment type="catalytic activity">
    <reaction evidence="1">
        <text>ATP + protein L-histidine = ADP + protein N-phospho-L-histidine.</text>
        <dbReference type="EC" id="2.7.13.3"/>
    </reaction>
</comment>
<evidence type="ECO:0000256" key="6">
    <source>
        <dbReference type="ARBA" id="ARBA00023012"/>
    </source>
</evidence>
<dbReference type="PANTHER" id="PTHR45453:SF1">
    <property type="entry name" value="PHOSPHATE REGULON SENSOR PROTEIN PHOR"/>
    <property type="match status" value="1"/>
</dbReference>
<dbReference type="Proteomes" id="UP000030140">
    <property type="component" value="Unassembled WGS sequence"/>
</dbReference>
<dbReference type="CDD" id="cd00082">
    <property type="entry name" value="HisKA"/>
    <property type="match status" value="1"/>
</dbReference>
<dbReference type="SUPFAM" id="SSF47384">
    <property type="entry name" value="Homodimeric domain of signal transducing histidine kinase"/>
    <property type="match status" value="1"/>
</dbReference>
<keyword evidence="11" id="KW-1185">Reference proteome</keyword>
<evidence type="ECO:0000256" key="5">
    <source>
        <dbReference type="ARBA" id="ARBA00022777"/>
    </source>
</evidence>
<keyword evidence="6" id="KW-0902">Two-component regulatory system</keyword>
<dbReference type="GO" id="GO:0016036">
    <property type="term" value="P:cellular response to phosphate starvation"/>
    <property type="evidence" value="ECO:0007669"/>
    <property type="project" value="TreeGrafter"/>
</dbReference>
<dbReference type="SUPFAM" id="SSF55874">
    <property type="entry name" value="ATPase domain of HSP90 chaperone/DNA topoisomerase II/histidine kinase"/>
    <property type="match status" value="1"/>
</dbReference>
<dbReference type="CDD" id="cd00075">
    <property type="entry name" value="HATPase"/>
    <property type="match status" value="1"/>
</dbReference>
<evidence type="ECO:0000259" key="9">
    <source>
        <dbReference type="PROSITE" id="PS50109"/>
    </source>
</evidence>
<feature type="transmembrane region" description="Helical" evidence="8">
    <location>
        <begin position="9"/>
        <end position="27"/>
    </location>
</feature>
<dbReference type="GO" id="GO:0004721">
    <property type="term" value="F:phosphoprotein phosphatase activity"/>
    <property type="evidence" value="ECO:0007669"/>
    <property type="project" value="TreeGrafter"/>
</dbReference>
<accession>A0A0A2GTK8</accession>
<dbReference type="SMART" id="SM00387">
    <property type="entry name" value="HATPase_c"/>
    <property type="match status" value="1"/>
</dbReference>
<feature type="coiled-coil region" evidence="7">
    <location>
        <begin position="381"/>
        <end position="408"/>
    </location>
</feature>
<evidence type="ECO:0000313" key="11">
    <source>
        <dbReference type="Proteomes" id="UP000030140"/>
    </source>
</evidence>
<dbReference type="PRINTS" id="PR00344">
    <property type="entry name" value="BCTRLSENSOR"/>
</dbReference>
<dbReference type="GO" id="GO:0000155">
    <property type="term" value="F:phosphorelay sensor kinase activity"/>
    <property type="evidence" value="ECO:0007669"/>
    <property type="project" value="InterPro"/>
</dbReference>
<keyword evidence="8" id="KW-0472">Membrane</keyword>
<proteinExistence type="predicted"/>
<protein>
    <recommendedName>
        <fullName evidence="2">histidine kinase</fullName>
        <ecNumber evidence="2">2.7.13.3</ecNumber>
    </recommendedName>
</protein>
<dbReference type="OrthoDB" id="1933776at2"/>
<dbReference type="Gene3D" id="1.10.287.130">
    <property type="match status" value="1"/>
</dbReference>
<dbReference type="EC" id="2.7.13.3" evidence="2"/>
<dbReference type="KEGG" id="ddo:I597_0228"/>